<dbReference type="InterPro" id="IPR056712">
    <property type="entry name" value="DUF7810"/>
</dbReference>
<dbReference type="EMBL" id="CM035420">
    <property type="protein sequence ID" value="KAH7404772.1"/>
    <property type="molecule type" value="Genomic_DNA"/>
</dbReference>
<evidence type="ECO:0000313" key="2">
    <source>
        <dbReference type="EMBL" id="KAH7404772.1"/>
    </source>
</evidence>
<name>A0A8T2T4X6_CERRI</name>
<sequence>MRKSNGRVCLELKKELGRSSSLVWVAALFLWLTLSAFKYSYWNSVSHHLLHNSWLSGRLSTVALRHPYLQTLSAPFSDGSTSLASLQQFNATATGVDRKRGDVDHGNDGAKNYLGPLAEKESTFASKFQSYLSLEDNFEGNTSTYNYTHGLDGEMKVMNVDIVEAGTKSNSSNYENVHEIQDEQKGRDPLKTCATVEEMGLLASNPLPDSSLRVRKMIKDFFSEHGASHVRELPAKEFCQRGFVFGRATEDGLGNDIYKILTAAGLSIMLNRSLIIAEHGSTNPAYIGLAGHARLPFGDYLRYSDQTFFLHEVKELWVKHDCVGTYKRPFTMIVDDFQRPTRTKVFCDNWADWRHPIIWFKGTTDSNALQFFLKNQHLNMRESAKRLFGDPSEPLSRPNVFGELFKAFISPMPVIEEAVNWVLQGQPDPDISVHMRMLNSKSFSAPHAAYNCIQKVIKNSPKSKSLARVVLVSDTPYTVALLKEQLEGVAQVIHFDYELFIRSQHNLSEVLSKNYFKPPEKRVRDWGSMPRWVAIVDMFLAARAKTAVISGANRRVGTTYVQLLAALAAARRLGINGDNHPLKFYSSFQAPLIAEGLAGQRGWGHTWRRFGGRLSCTNQTRQCAETPILPYAWWDGPWQSPLPRDNKKMLVYGVKVLESGQVEEDSLPRMCRLRKATLETLQLVLPSCKQLKTCHHT</sequence>
<keyword evidence="1" id="KW-0472">Membrane</keyword>
<feature type="transmembrane region" description="Helical" evidence="1">
    <location>
        <begin position="21"/>
        <end position="42"/>
    </location>
</feature>
<dbReference type="Pfam" id="PF25102">
    <property type="entry name" value="DUF7810"/>
    <property type="match status" value="1"/>
</dbReference>
<keyword evidence="3" id="KW-1185">Reference proteome</keyword>
<accession>A0A8T2T4X6</accession>
<dbReference type="OrthoDB" id="1930927at2759"/>
<organism evidence="2 3">
    <name type="scientific">Ceratopteris richardii</name>
    <name type="common">Triangle waterfern</name>
    <dbReference type="NCBI Taxonomy" id="49495"/>
    <lineage>
        <taxon>Eukaryota</taxon>
        <taxon>Viridiplantae</taxon>
        <taxon>Streptophyta</taxon>
        <taxon>Embryophyta</taxon>
        <taxon>Tracheophyta</taxon>
        <taxon>Polypodiopsida</taxon>
        <taxon>Polypodiidae</taxon>
        <taxon>Polypodiales</taxon>
        <taxon>Pteridineae</taxon>
        <taxon>Pteridaceae</taxon>
        <taxon>Parkerioideae</taxon>
        <taxon>Ceratopteris</taxon>
    </lineage>
</organism>
<comment type="caution">
    <text evidence="2">The sequence shown here is derived from an EMBL/GenBank/DDBJ whole genome shotgun (WGS) entry which is preliminary data.</text>
</comment>
<dbReference type="OMA" id="KWEQPII"/>
<evidence type="ECO:0000313" key="3">
    <source>
        <dbReference type="Proteomes" id="UP000825935"/>
    </source>
</evidence>
<protein>
    <submittedName>
        <fullName evidence="2">Uncharacterized protein</fullName>
    </submittedName>
</protein>
<dbReference type="AlphaFoldDB" id="A0A8T2T4X6"/>
<keyword evidence="1" id="KW-1133">Transmembrane helix</keyword>
<evidence type="ECO:0000256" key="1">
    <source>
        <dbReference type="SAM" id="Phobius"/>
    </source>
</evidence>
<dbReference type="PANTHER" id="PTHR35736">
    <property type="entry name" value="EXPRESSED PROTEIN"/>
    <property type="match status" value="1"/>
</dbReference>
<dbReference type="PANTHER" id="PTHR35736:SF1">
    <property type="entry name" value="EXPRESSED PROTEIN"/>
    <property type="match status" value="1"/>
</dbReference>
<keyword evidence="1" id="KW-0812">Transmembrane</keyword>
<gene>
    <name evidence="2" type="ORF">KP509_15G042000</name>
</gene>
<dbReference type="Proteomes" id="UP000825935">
    <property type="component" value="Chromosome 15"/>
</dbReference>
<proteinExistence type="predicted"/>
<reference evidence="2" key="1">
    <citation type="submission" date="2021-08" db="EMBL/GenBank/DDBJ databases">
        <title>WGS assembly of Ceratopteris richardii.</title>
        <authorList>
            <person name="Marchant D.B."/>
            <person name="Chen G."/>
            <person name="Jenkins J."/>
            <person name="Shu S."/>
            <person name="Leebens-Mack J."/>
            <person name="Grimwood J."/>
            <person name="Schmutz J."/>
            <person name="Soltis P."/>
            <person name="Soltis D."/>
            <person name="Chen Z.-H."/>
        </authorList>
    </citation>
    <scope>NUCLEOTIDE SEQUENCE</scope>
    <source>
        <strain evidence="2">Whitten #5841</strain>
        <tissue evidence="2">Leaf</tissue>
    </source>
</reference>